<dbReference type="PROSITE" id="PS50995">
    <property type="entry name" value="HTH_MARR_2"/>
    <property type="match status" value="1"/>
</dbReference>
<dbReference type="AlphaFoldDB" id="A0A916T0Y4"/>
<comment type="caution">
    <text evidence="2">The sequence shown here is derived from an EMBL/GenBank/DDBJ whole genome shotgun (WGS) entry which is preliminary data.</text>
</comment>
<dbReference type="InterPro" id="IPR000835">
    <property type="entry name" value="HTH_MarR-typ"/>
</dbReference>
<dbReference type="SUPFAM" id="SSF46785">
    <property type="entry name" value="Winged helix' DNA-binding domain"/>
    <property type="match status" value="1"/>
</dbReference>
<dbReference type="Gene3D" id="1.10.287.100">
    <property type="match status" value="1"/>
</dbReference>
<name>A0A916T0Y4_9MICO</name>
<feature type="domain" description="HTH marR-type" evidence="1">
    <location>
        <begin position="1"/>
        <end position="142"/>
    </location>
</feature>
<dbReference type="Proteomes" id="UP000636793">
    <property type="component" value="Unassembled WGS sequence"/>
</dbReference>
<dbReference type="RefSeq" id="WP_188836058.1">
    <property type="nucleotide sequence ID" value="NZ_BMHI01000002.1"/>
</dbReference>
<evidence type="ECO:0000259" key="1">
    <source>
        <dbReference type="PROSITE" id="PS50995"/>
    </source>
</evidence>
<dbReference type="SMART" id="SM00347">
    <property type="entry name" value="HTH_MARR"/>
    <property type="match status" value="1"/>
</dbReference>
<dbReference type="InterPro" id="IPR036390">
    <property type="entry name" value="WH_DNA-bd_sf"/>
</dbReference>
<dbReference type="EMBL" id="BMHI01000002">
    <property type="protein sequence ID" value="GGB23493.1"/>
    <property type="molecule type" value="Genomic_DNA"/>
</dbReference>
<sequence>MSRAQDADRELAEQLRTAIGRLVRATRAQTDTLPRARAELLGQLDRDGPRTIAQLAAGRNVRHQAISRAVKDVEALGLVERRPDPNDARAQLIRITAAGAIVLTRDRAARRDLLATAIGERLDDAERRALQQVPRLLAKLSAAD</sequence>
<evidence type="ECO:0000313" key="2">
    <source>
        <dbReference type="EMBL" id="GGB23493.1"/>
    </source>
</evidence>
<keyword evidence="3" id="KW-1185">Reference proteome</keyword>
<proteinExistence type="predicted"/>
<dbReference type="InterPro" id="IPR052526">
    <property type="entry name" value="HTH-type_Bedaq_tolerance"/>
</dbReference>
<gene>
    <name evidence="2" type="ORF">GCM10011492_11710</name>
</gene>
<organism evidence="2 3">
    <name type="scientific">Flexivirga endophytica</name>
    <dbReference type="NCBI Taxonomy" id="1849103"/>
    <lineage>
        <taxon>Bacteria</taxon>
        <taxon>Bacillati</taxon>
        <taxon>Actinomycetota</taxon>
        <taxon>Actinomycetes</taxon>
        <taxon>Micrococcales</taxon>
        <taxon>Dermacoccaceae</taxon>
        <taxon>Flexivirga</taxon>
    </lineage>
</organism>
<dbReference type="InterPro" id="IPR036388">
    <property type="entry name" value="WH-like_DNA-bd_sf"/>
</dbReference>
<reference evidence="2" key="2">
    <citation type="submission" date="2020-09" db="EMBL/GenBank/DDBJ databases">
        <authorList>
            <person name="Sun Q."/>
            <person name="Zhou Y."/>
        </authorList>
    </citation>
    <scope>NUCLEOTIDE SEQUENCE</scope>
    <source>
        <strain evidence="2">CGMCC 1.15085</strain>
    </source>
</reference>
<dbReference type="GO" id="GO:0003700">
    <property type="term" value="F:DNA-binding transcription factor activity"/>
    <property type="evidence" value="ECO:0007669"/>
    <property type="project" value="InterPro"/>
</dbReference>
<reference evidence="2" key="1">
    <citation type="journal article" date="2014" name="Int. J. Syst. Evol. Microbiol.">
        <title>Complete genome sequence of Corynebacterium casei LMG S-19264T (=DSM 44701T), isolated from a smear-ripened cheese.</title>
        <authorList>
            <consortium name="US DOE Joint Genome Institute (JGI-PGF)"/>
            <person name="Walter F."/>
            <person name="Albersmeier A."/>
            <person name="Kalinowski J."/>
            <person name="Ruckert C."/>
        </authorList>
    </citation>
    <scope>NUCLEOTIDE SEQUENCE</scope>
    <source>
        <strain evidence="2">CGMCC 1.15085</strain>
    </source>
</reference>
<evidence type="ECO:0000313" key="3">
    <source>
        <dbReference type="Proteomes" id="UP000636793"/>
    </source>
</evidence>
<dbReference type="PANTHER" id="PTHR39515:SF2">
    <property type="entry name" value="HTH-TYPE TRANSCRIPTIONAL REGULATOR RV0880"/>
    <property type="match status" value="1"/>
</dbReference>
<dbReference type="Pfam" id="PF12802">
    <property type="entry name" value="MarR_2"/>
    <property type="match status" value="1"/>
</dbReference>
<dbReference type="PANTHER" id="PTHR39515">
    <property type="entry name" value="CONSERVED PROTEIN"/>
    <property type="match status" value="1"/>
</dbReference>
<dbReference type="Gene3D" id="1.10.10.10">
    <property type="entry name" value="Winged helix-like DNA-binding domain superfamily/Winged helix DNA-binding domain"/>
    <property type="match status" value="1"/>
</dbReference>
<accession>A0A916T0Y4</accession>
<protein>
    <submittedName>
        <fullName evidence="2">MarR family transcriptional regulator</fullName>
    </submittedName>
</protein>